<reference evidence="2 3" key="1">
    <citation type="journal article" date="2013" name="J. Virol.">
        <title>Insights into head-tailed viruses infecting extremely halophilic archaea.</title>
        <authorList>
            <person name="Pietila M.K."/>
            <person name="Laurinmaki P."/>
            <person name="Russell D.A."/>
            <person name="Ko C.C."/>
            <person name="Jacobs-Sera D."/>
            <person name="Butcher S.J."/>
            <person name="Bamford D.H."/>
            <person name="Hendrix R.W."/>
        </authorList>
    </citation>
    <scope>NUCLEOTIDE SEQUENCE [LARGE SCALE GENOMIC DNA]</scope>
</reference>
<gene>
    <name evidence="2" type="primary">77</name>
    <name evidence="2" type="ORF">HSTV2_77</name>
</gene>
<dbReference type="RefSeq" id="YP_007379155.1">
    <property type="nucleotide sequence ID" value="NC_020159.1"/>
</dbReference>
<accession>L7TGN8</accession>
<dbReference type="KEGG" id="vg:14477214"/>
<name>L7TGN8_9CAUD</name>
<keyword evidence="3" id="KW-1185">Reference proteome</keyword>
<proteinExistence type="predicted"/>
<evidence type="ECO:0000313" key="3">
    <source>
        <dbReference type="Proteomes" id="UP000011138"/>
    </source>
</evidence>
<dbReference type="OrthoDB" id="15050at10239"/>
<dbReference type="EMBL" id="KC117376">
    <property type="protein sequence ID" value="AGC34344.1"/>
    <property type="molecule type" value="Genomic_DNA"/>
</dbReference>
<protein>
    <submittedName>
        <fullName evidence="2">Uncharacterized protein</fullName>
    </submittedName>
</protein>
<dbReference type="GeneID" id="14477214"/>
<evidence type="ECO:0000256" key="1">
    <source>
        <dbReference type="SAM" id="MobiDB-lite"/>
    </source>
</evidence>
<sequence length="140" mass="15902">MSKSERDLTEELGPSPNPFFAKKGEPWKDAKLMVKLNEKHKYQYEIAHVLGCSESQVSYWMNKALEEYQPEPSAEELECEYFEVCGNETPGPNNGLCDTCLSIARHNAAAEEPIDASDSDTMLEHMSELYAAYDEDEVVW</sequence>
<evidence type="ECO:0000313" key="2">
    <source>
        <dbReference type="EMBL" id="AGC34344.1"/>
    </source>
</evidence>
<dbReference type="Proteomes" id="UP000011138">
    <property type="component" value="Segment"/>
</dbReference>
<organism evidence="2 3">
    <name type="scientific">Halorubrum sodomense tailed virus 2</name>
    <dbReference type="NCBI Taxonomy" id="1262527"/>
    <lineage>
        <taxon>Viruses</taxon>
        <taxon>Duplodnaviria</taxon>
        <taxon>Heunggongvirae</taxon>
        <taxon>Uroviricota</taxon>
        <taxon>Caudoviricetes</taxon>
        <taxon>Thumleimavirales</taxon>
        <taxon>Hafunaviridae</taxon>
        <taxon>Mincapvirus</taxon>
        <taxon>Mincapvirus eilatense</taxon>
        <taxon>Mincapvirus HSTV2</taxon>
    </lineage>
</organism>
<feature type="region of interest" description="Disordered" evidence="1">
    <location>
        <begin position="1"/>
        <end position="21"/>
    </location>
</feature>